<dbReference type="EMBL" id="CAMPGE010022678">
    <property type="protein sequence ID" value="CAI2380706.1"/>
    <property type="molecule type" value="Genomic_DNA"/>
</dbReference>
<name>A0AAD2D5S2_EUPCR</name>
<proteinExistence type="predicted"/>
<comment type="caution">
    <text evidence="2">The sequence shown here is derived from an EMBL/GenBank/DDBJ whole genome shotgun (WGS) entry which is preliminary data.</text>
</comment>
<feature type="compositionally biased region" description="Basic and acidic residues" evidence="1">
    <location>
        <begin position="389"/>
        <end position="410"/>
    </location>
</feature>
<evidence type="ECO:0000313" key="2">
    <source>
        <dbReference type="EMBL" id="CAI2380706.1"/>
    </source>
</evidence>
<gene>
    <name evidence="2" type="ORF">ECRASSUSDP1_LOCUS22146</name>
</gene>
<dbReference type="AlphaFoldDB" id="A0AAD2D5S2"/>
<protein>
    <submittedName>
        <fullName evidence="2">Uncharacterized protein</fullName>
    </submittedName>
</protein>
<reference evidence="2" key="1">
    <citation type="submission" date="2023-07" db="EMBL/GenBank/DDBJ databases">
        <authorList>
            <consortium name="AG Swart"/>
            <person name="Singh M."/>
            <person name="Singh A."/>
            <person name="Seah K."/>
            <person name="Emmerich C."/>
        </authorList>
    </citation>
    <scope>NUCLEOTIDE SEQUENCE</scope>
    <source>
        <strain evidence="2">DP1</strain>
    </source>
</reference>
<keyword evidence="3" id="KW-1185">Reference proteome</keyword>
<feature type="region of interest" description="Disordered" evidence="1">
    <location>
        <begin position="299"/>
        <end position="330"/>
    </location>
</feature>
<feature type="compositionally biased region" description="Polar residues" evidence="1">
    <location>
        <begin position="353"/>
        <end position="370"/>
    </location>
</feature>
<organism evidence="2 3">
    <name type="scientific">Euplotes crassus</name>
    <dbReference type="NCBI Taxonomy" id="5936"/>
    <lineage>
        <taxon>Eukaryota</taxon>
        <taxon>Sar</taxon>
        <taxon>Alveolata</taxon>
        <taxon>Ciliophora</taxon>
        <taxon>Intramacronucleata</taxon>
        <taxon>Spirotrichea</taxon>
        <taxon>Hypotrichia</taxon>
        <taxon>Euplotida</taxon>
        <taxon>Euplotidae</taxon>
        <taxon>Moneuplotes</taxon>
    </lineage>
</organism>
<feature type="region of interest" description="Disordered" evidence="1">
    <location>
        <begin position="347"/>
        <end position="472"/>
    </location>
</feature>
<evidence type="ECO:0000256" key="1">
    <source>
        <dbReference type="SAM" id="MobiDB-lite"/>
    </source>
</evidence>
<feature type="compositionally biased region" description="Basic residues" evidence="1">
    <location>
        <begin position="438"/>
        <end position="458"/>
    </location>
</feature>
<accession>A0AAD2D5S2</accession>
<dbReference type="Proteomes" id="UP001295684">
    <property type="component" value="Unassembled WGS sequence"/>
</dbReference>
<sequence>MSISQVKIKCKDSLQLKIEATPPKLPSITNANVGSLERSLNSISPCGMFAPSSTKNIRYFKGKKMISQISDLKYKNKMKLKNIMSEEEDRNLNIFNVSALKLGYPHKKDISFLLEDCTLTVSPKILDNIQETPLRRINPSGRTTDCRNKIAKTKSPKRRVLDRKKLNKSVHDKPQAKFNLVGLKVKCNQQFQTPKVPNADLEHKTVEDKRQFQDQNLNLLAKDSLDASNSEDKYDDEQFEDENLKSLETEEHSESKLSPKIHKKVQIPNTKRVRKKLNLIDPKSIKKVDNAKNLTKVLGSDSKNKKKDAETSTEISKVMFGSPYRNPSIRDSSTLAYISKIKENPLQEDISEASPNPQESAIFSLQSRSQEFNKNDSKDKKKGVNGSTSKREIIMSKMLKNSEEPRYKSDDESEYSSDTYESASMKSRSHAMRVEVSKKKKKKQGQVQKRSLRSRSQNHKSSNIPTEDFKSIEFDPMPNLKSKFSNRKNSVDVAKLLSKNRLKNKAHLRYQATNKMNSLRKLKLKNKNKIIYQKFLPVNQPNSSILYDNSKLPSIENERNLSNFER</sequence>
<evidence type="ECO:0000313" key="3">
    <source>
        <dbReference type="Proteomes" id="UP001295684"/>
    </source>
</evidence>